<reference evidence="1 2" key="1">
    <citation type="submission" date="2021-03" db="EMBL/GenBank/DDBJ databases">
        <authorList>
            <person name="Li Y."/>
            <person name="Li S."/>
            <person name="Chen M."/>
            <person name="Peng G."/>
            <person name="Tan Z."/>
            <person name="An Q."/>
        </authorList>
    </citation>
    <scope>NUCLEOTIDE SEQUENCE [LARGE SCALE GENOMIC DNA]</scope>
    <source>
        <strain evidence="1 2">Ola 51</strain>
    </source>
</reference>
<accession>A0ABN4Q3X7</accession>
<dbReference type="Pfam" id="PF03500">
    <property type="entry name" value="Cellsynth_D"/>
    <property type="match status" value="1"/>
</dbReference>
<dbReference type="EMBL" id="CP014007">
    <property type="protein sequence ID" value="ANI80778.1"/>
    <property type="molecule type" value="Genomic_DNA"/>
</dbReference>
<dbReference type="InterPro" id="IPR022798">
    <property type="entry name" value="BcsD_bac"/>
</dbReference>
<gene>
    <name evidence="1" type="ORF">AWR26_00960</name>
</gene>
<proteinExistence type="predicted"/>
<organism evidence="1 2">
    <name type="scientific">Kosakonia oryzae</name>
    <dbReference type="NCBI Taxonomy" id="497725"/>
    <lineage>
        <taxon>Bacteria</taxon>
        <taxon>Pseudomonadati</taxon>
        <taxon>Pseudomonadota</taxon>
        <taxon>Gammaproteobacteria</taxon>
        <taxon>Enterobacterales</taxon>
        <taxon>Enterobacteriaceae</taxon>
        <taxon>Kosakonia</taxon>
    </lineage>
</organism>
<dbReference type="InterPro" id="IPR038470">
    <property type="entry name" value="Cellsynth_D_sf"/>
</dbReference>
<protein>
    <submittedName>
        <fullName evidence="1">Cellulose synthase</fullName>
    </submittedName>
</protein>
<sequence length="160" mass="18094">MMTHTSDTPLLAWFQQQQTAPGWFDLLSVMIDGMVSNVGEAESLPFLRQMGDAMAERTPLPPSETVGELEANINAQLALFNWGFIDIDTRDDGLAFRHQGLPVAREEAHRKRWCFAFCAVLEGMYTRWMQEQGGAAGLVFTRERLYSVSDVLFRYANPSE</sequence>
<dbReference type="Gene3D" id="3.30.70.2590">
    <property type="match status" value="1"/>
</dbReference>
<evidence type="ECO:0000313" key="2">
    <source>
        <dbReference type="Proteomes" id="UP000078227"/>
    </source>
</evidence>
<name>A0ABN4Q3X7_9ENTR</name>
<keyword evidence="2" id="KW-1185">Reference proteome</keyword>
<dbReference type="Proteomes" id="UP000078227">
    <property type="component" value="Chromosome"/>
</dbReference>
<dbReference type="RefSeq" id="WP_064562919.1">
    <property type="nucleotide sequence ID" value="NZ_CP014007.2"/>
</dbReference>
<evidence type="ECO:0000313" key="1">
    <source>
        <dbReference type="EMBL" id="ANI80778.1"/>
    </source>
</evidence>